<dbReference type="Gene3D" id="2.40.70.10">
    <property type="entry name" value="Acid Proteases"/>
    <property type="match status" value="1"/>
</dbReference>
<proteinExistence type="predicted"/>
<dbReference type="Pfam" id="PF18701">
    <property type="entry name" value="DUF5641"/>
    <property type="match status" value="1"/>
</dbReference>
<dbReference type="PANTHER" id="PTHR47331">
    <property type="entry name" value="PHD-TYPE DOMAIN-CONTAINING PROTEIN"/>
    <property type="match status" value="1"/>
</dbReference>
<dbReference type="InterPro" id="IPR040676">
    <property type="entry name" value="DUF5641"/>
</dbReference>
<dbReference type="CDD" id="cd00303">
    <property type="entry name" value="retropepsin_like"/>
    <property type="match status" value="1"/>
</dbReference>
<gene>
    <name evidence="2" type="primary">AVEN_103304_1</name>
    <name evidence="2" type="ORF">CDAR_166001</name>
</gene>
<evidence type="ECO:0000259" key="1">
    <source>
        <dbReference type="Pfam" id="PF18701"/>
    </source>
</evidence>
<dbReference type="Pfam" id="PF05380">
    <property type="entry name" value="Peptidase_A17"/>
    <property type="match status" value="1"/>
</dbReference>
<keyword evidence="3" id="KW-1185">Reference proteome</keyword>
<reference evidence="2 3" key="1">
    <citation type="submission" date="2021-06" db="EMBL/GenBank/DDBJ databases">
        <title>Caerostris darwini draft genome.</title>
        <authorList>
            <person name="Kono N."/>
            <person name="Arakawa K."/>
        </authorList>
    </citation>
    <scope>NUCLEOTIDE SEQUENCE [LARGE SCALE GENOMIC DNA]</scope>
</reference>
<accession>A0AAV4RW67</accession>
<dbReference type="GO" id="GO:0003964">
    <property type="term" value="F:RNA-directed DNA polymerase activity"/>
    <property type="evidence" value="ECO:0007669"/>
    <property type="project" value="UniProtKB-KW"/>
</dbReference>
<comment type="caution">
    <text evidence="2">The sequence shown here is derived from an EMBL/GenBank/DDBJ whole genome shotgun (WGS) entry which is preliminary data.</text>
</comment>
<dbReference type="InterPro" id="IPR008042">
    <property type="entry name" value="Retrotrans_Pao"/>
</dbReference>
<keyword evidence="2" id="KW-0695">RNA-directed DNA polymerase</keyword>
<evidence type="ECO:0000313" key="3">
    <source>
        <dbReference type="Proteomes" id="UP001054837"/>
    </source>
</evidence>
<dbReference type="InterPro" id="IPR021109">
    <property type="entry name" value="Peptidase_aspartic_dom_sf"/>
</dbReference>
<dbReference type="AlphaFoldDB" id="A0AAV4RW67"/>
<dbReference type="Proteomes" id="UP001054837">
    <property type="component" value="Unassembled WGS sequence"/>
</dbReference>
<sequence>MEIIKRNKTAKRAAFTKAYTKLESVLINENANAEEIELCLHLLKQKTDSLELTHNEYLDTLTDEAEFKTEFNIVEEYREKALSMEFKSRRVLENIKSKQNNNGSSNFGDNSHLAMCDNPYKVISPRLPEIELYKFGALDAIVSFLKSEVQSEEKIKLSRSDIIPSERECKHLAESQHLAQSQRSFLPSANELFIQDSNEMCVFCLKNHASRVCKRTFFMPLEEKIAIIKKKGLCRVCLAKGHIAYQCRSQITCQLCSKRHLKFMCPNIGCNKSDSPKQDVNDKNINEKTVDSLHSRATNEVILQTLVVNVHGVKKERKARAIIDTGSQKSYILRSTAEELGFNLQREEEFCHSLFGGTKTRMYKHKCYKIYLSSLDGNYTCKLDALDHDVICNDISSVKNGSWIQELRTKKIFLTDIQENAGPIEVLLGADVAGKLITGRREELNTGLVALETKLGWTLMGKVPRYIDKKDATMNIVTMLSQADVPVSSLWDLELLESATNVMKEGMFDLRGWESSAISASSESTRSPVLGLIWDKNLDTLEIDSESLEFDEREKITKRKILSLVSRVFDPIGFLAPVMIQPKILLQATWKTKESWDDEVNNEIKKQFLKWIKQLKYFKNIKIPRWLGVMKESNLSIHTFVDASKTAYAACIFLRSESSMGSVTVQLLQARSRITPMKTITIPRLELMAAAIGARLFSSVTQALKLPNVKVYFWTDSSAVLTWITSREQWSVFVTNRISEIRKLTTSEDWFHIPTDQNPADILSRGCGPKQLQKHKWWQGPAWLKNSKEQWPKSTVNINKKEVETEKRKSVISTNNTELESITLQLAKRFSSFSKMIRVMAWILRFQPNAKNLRKCTELKNEELLNAQKIIFRVIQMECYSNEETRKNLKGRVLELYPGKDGIIRLAKLRTEKGNILRPIQRLYPMELTPNYEQVVPETQKVPEVVTEYPELNTDSNETVPVSRSGREIKPVKRLDL</sequence>
<evidence type="ECO:0000313" key="2">
    <source>
        <dbReference type="EMBL" id="GIY24939.1"/>
    </source>
</evidence>
<keyword evidence="2" id="KW-0548">Nucleotidyltransferase</keyword>
<dbReference type="EMBL" id="BPLQ01006753">
    <property type="protein sequence ID" value="GIY24939.1"/>
    <property type="molecule type" value="Genomic_DNA"/>
</dbReference>
<keyword evidence="2" id="KW-0808">Transferase</keyword>
<feature type="domain" description="DUF5641" evidence="1">
    <location>
        <begin position="887"/>
        <end position="925"/>
    </location>
</feature>
<name>A0AAV4RW67_9ARAC</name>
<protein>
    <submittedName>
        <fullName evidence="2">Reverse transcriptase</fullName>
    </submittedName>
</protein>
<organism evidence="2 3">
    <name type="scientific">Caerostris darwini</name>
    <dbReference type="NCBI Taxonomy" id="1538125"/>
    <lineage>
        <taxon>Eukaryota</taxon>
        <taxon>Metazoa</taxon>
        <taxon>Ecdysozoa</taxon>
        <taxon>Arthropoda</taxon>
        <taxon>Chelicerata</taxon>
        <taxon>Arachnida</taxon>
        <taxon>Araneae</taxon>
        <taxon>Araneomorphae</taxon>
        <taxon>Entelegynae</taxon>
        <taxon>Araneoidea</taxon>
        <taxon>Araneidae</taxon>
        <taxon>Caerostris</taxon>
    </lineage>
</organism>